<proteinExistence type="predicted"/>
<feature type="compositionally biased region" description="Polar residues" evidence="1">
    <location>
        <begin position="69"/>
        <end position="79"/>
    </location>
</feature>
<feature type="region of interest" description="Disordered" evidence="1">
    <location>
        <begin position="69"/>
        <end position="92"/>
    </location>
</feature>
<sequence length="153" mass="16768">MTTTLVITGLERLPQKDFVSEVRAVLDIGTFIKEATFLLDLDGTDLDDILNTILDAVFTNSSKSHNLIVSSSTTASPDPNNAPELDGSRASPLISTTHSIEPRNALAHIASYARQNSSKLDLEKLIAEAKKSLLFEVQYQDHKCKLIVDSWLA</sequence>
<dbReference type="EMBL" id="JTDE01006600">
    <property type="protein sequence ID" value="KAF7242845.1"/>
    <property type="molecule type" value="Genomic_DNA"/>
</dbReference>
<accession>A0A8S9YRQ5</accession>
<reference evidence="2" key="1">
    <citation type="submission" date="2019-07" db="EMBL/GenBank/DDBJ databases">
        <title>Annotation for the trematode Paragonimus miyazaki's.</title>
        <authorList>
            <person name="Choi Y.-J."/>
        </authorList>
    </citation>
    <scope>NUCLEOTIDE SEQUENCE</scope>
    <source>
        <strain evidence="2">Japan</strain>
    </source>
</reference>
<dbReference type="Proteomes" id="UP000822476">
    <property type="component" value="Unassembled WGS sequence"/>
</dbReference>
<gene>
    <name evidence="2" type="ORF">EG68_10389</name>
</gene>
<evidence type="ECO:0000313" key="3">
    <source>
        <dbReference type="Proteomes" id="UP000822476"/>
    </source>
</evidence>
<protein>
    <submittedName>
        <fullName evidence="2">Uncharacterized protein</fullName>
    </submittedName>
</protein>
<organism evidence="2 3">
    <name type="scientific">Paragonimus skrjabini miyazakii</name>
    <dbReference type="NCBI Taxonomy" id="59628"/>
    <lineage>
        <taxon>Eukaryota</taxon>
        <taxon>Metazoa</taxon>
        <taxon>Spiralia</taxon>
        <taxon>Lophotrochozoa</taxon>
        <taxon>Platyhelminthes</taxon>
        <taxon>Trematoda</taxon>
        <taxon>Digenea</taxon>
        <taxon>Plagiorchiida</taxon>
        <taxon>Troglotremata</taxon>
        <taxon>Troglotrematidae</taxon>
        <taxon>Paragonimus</taxon>
    </lineage>
</organism>
<name>A0A8S9YRQ5_9TREM</name>
<dbReference type="OrthoDB" id="1735926at2759"/>
<comment type="caution">
    <text evidence="2">The sequence shown here is derived from an EMBL/GenBank/DDBJ whole genome shotgun (WGS) entry which is preliminary data.</text>
</comment>
<evidence type="ECO:0000313" key="2">
    <source>
        <dbReference type="EMBL" id="KAF7242845.1"/>
    </source>
</evidence>
<evidence type="ECO:0000256" key="1">
    <source>
        <dbReference type="SAM" id="MobiDB-lite"/>
    </source>
</evidence>
<keyword evidence="3" id="KW-1185">Reference proteome</keyword>
<dbReference type="AlphaFoldDB" id="A0A8S9YRQ5"/>